<keyword evidence="3" id="KW-1185">Reference proteome</keyword>
<proteinExistence type="predicted"/>
<protein>
    <submittedName>
        <fullName evidence="2">Uncharacterized protein</fullName>
    </submittedName>
</protein>
<dbReference type="RefSeq" id="WP_022800287.1">
    <property type="nucleotide sequence ID" value="NZ_ATTJ01000001.1"/>
</dbReference>
<accession>A0A221STN4</accession>
<reference evidence="2 3" key="1">
    <citation type="submission" date="2017-05" db="EMBL/GenBank/DDBJ databases">
        <title>The complete genome sequence of Deinococcus ficus isolated from the rhizosphere of the Ficus religiosa L. in Taiwan.</title>
        <authorList>
            <person name="Wu K.-M."/>
            <person name="Liao T.-L."/>
            <person name="Liu Y.-M."/>
            <person name="Young C.-C."/>
            <person name="Tsai S.-F."/>
        </authorList>
    </citation>
    <scope>NUCLEOTIDE SEQUENCE [LARGE SCALE GENOMIC DNA]</scope>
    <source>
        <strain evidence="2 3">CC-FR2-10</strain>
    </source>
</reference>
<keyword evidence="1" id="KW-0732">Signal</keyword>
<dbReference type="AlphaFoldDB" id="A0A221STN4"/>
<feature type="chain" id="PRO_5011270481" evidence="1">
    <location>
        <begin position="29"/>
        <end position="143"/>
    </location>
</feature>
<evidence type="ECO:0000256" key="1">
    <source>
        <dbReference type="SAM" id="SignalP"/>
    </source>
</evidence>
<sequence>MSRAPHSLLALLALTLPLPPALPGSARAQEAAPMYVETFVPEGTPLNVLKRVTCRAPEKADLAARVYMTRVGRRLRVARVDYTPALRSVLVARKLPVLNRYYDQYMTRGEVFEEWTMNALISLSRVLGMRFDLDGRTYQCTLS</sequence>
<dbReference type="Proteomes" id="UP000259030">
    <property type="component" value="Chromosome"/>
</dbReference>
<feature type="signal peptide" evidence="1">
    <location>
        <begin position="1"/>
        <end position="28"/>
    </location>
</feature>
<organism evidence="2 3">
    <name type="scientific">Deinococcus ficus</name>
    <dbReference type="NCBI Taxonomy" id="317577"/>
    <lineage>
        <taxon>Bacteria</taxon>
        <taxon>Thermotogati</taxon>
        <taxon>Deinococcota</taxon>
        <taxon>Deinococci</taxon>
        <taxon>Deinococcales</taxon>
        <taxon>Deinococcaceae</taxon>
        <taxon>Deinococcus</taxon>
    </lineage>
</organism>
<name>A0A221STN4_9DEIO</name>
<dbReference type="STRING" id="317577.GCA_000419625_00672"/>
<evidence type="ECO:0000313" key="3">
    <source>
        <dbReference type="Proteomes" id="UP000259030"/>
    </source>
</evidence>
<dbReference type="KEGG" id="dfc:DFI_02345"/>
<gene>
    <name evidence="2" type="ORF">DFI_02345</name>
</gene>
<dbReference type="EMBL" id="CP021081">
    <property type="protein sequence ID" value="ASN79997.1"/>
    <property type="molecule type" value="Genomic_DNA"/>
</dbReference>
<evidence type="ECO:0000313" key="2">
    <source>
        <dbReference type="EMBL" id="ASN79997.1"/>
    </source>
</evidence>